<gene>
    <name evidence="2" type="ORF">VTJ49DRAFT_5687</name>
</gene>
<dbReference type="PANTHER" id="PTHR47345">
    <property type="entry name" value="CUT9-INTERACTING PROTEIN SCN1"/>
    <property type="match status" value="1"/>
</dbReference>
<dbReference type="SUPFAM" id="SSF51556">
    <property type="entry name" value="Metallo-dependent hydrolases"/>
    <property type="match status" value="1"/>
</dbReference>
<protein>
    <recommendedName>
        <fullName evidence="4">Cut9 interacting protein Scn1</fullName>
    </recommendedName>
</protein>
<evidence type="ECO:0000313" key="2">
    <source>
        <dbReference type="EMBL" id="KAL1836016.1"/>
    </source>
</evidence>
<name>A0ABR3V2S0_HUMIN</name>
<comment type="caution">
    <text evidence="2">The sequence shown here is derived from an EMBL/GenBank/DDBJ whole genome shotgun (WGS) entry which is preliminary data.</text>
</comment>
<dbReference type="InterPro" id="IPR053044">
    <property type="entry name" value="Metallo-hydrolase/TatD-type"/>
</dbReference>
<feature type="region of interest" description="Disordered" evidence="1">
    <location>
        <begin position="189"/>
        <end position="223"/>
    </location>
</feature>
<dbReference type="Gene3D" id="3.20.20.140">
    <property type="entry name" value="Metal-dependent hydrolases"/>
    <property type="match status" value="1"/>
</dbReference>
<dbReference type="InterPro" id="IPR032466">
    <property type="entry name" value="Metal_Hydrolase"/>
</dbReference>
<organism evidence="2 3">
    <name type="scientific">Humicola insolens</name>
    <name type="common">Soft-rot fungus</name>
    <dbReference type="NCBI Taxonomy" id="85995"/>
    <lineage>
        <taxon>Eukaryota</taxon>
        <taxon>Fungi</taxon>
        <taxon>Dikarya</taxon>
        <taxon>Ascomycota</taxon>
        <taxon>Pezizomycotina</taxon>
        <taxon>Sordariomycetes</taxon>
        <taxon>Sordariomycetidae</taxon>
        <taxon>Sordariales</taxon>
        <taxon>Chaetomiaceae</taxon>
        <taxon>Mycothermus</taxon>
    </lineage>
</organism>
<dbReference type="PANTHER" id="PTHR47345:SF1">
    <property type="entry name" value="CUT9-INTERACTING PROTEIN SCN1"/>
    <property type="match status" value="1"/>
</dbReference>
<dbReference type="InterPro" id="IPR001130">
    <property type="entry name" value="TatD-like"/>
</dbReference>
<reference evidence="2 3" key="1">
    <citation type="journal article" date="2024" name="Commun. Biol.">
        <title>Comparative genomic analysis of thermophilic fungi reveals convergent evolutionary adaptations and gene losses.</title>
        <authorList>
            <person name="Steindorff A.S."/>
            <person name="Aguilar-Pontes M.V."/>
            <person name="Robinson A.J."/>
            <person name="Andreopoulos B."/>
            <person name="LaButti K."/>
            <person name="Kuo A."/>
            <person name="Mondo S."/>
            <person name="Riley R."/>
            <person name="Otillar R."/>
            <person name="Haridas S."/>
            <person name="Lipzen A."/>
            <person name="Grimwood J."/>
            <person name="Schmutz J."/>
            <person name="Clum A."/>
            <person name="Reid I.D."/>
            <person name="Moisan M.C."/>
            <person name="Butler G."/>
            <person name="Nguyen T.T.M."/>
            <person name="Dewar K."/>
            <person name="Conant G."/>
            <person name="Drula E."/>
            <person name="Henrissat B."/>
            <person name="Hansel C."/>
            <person name="Singer S."/>
            <person name="Hutchinson M.I."/>
            <person name="de Vries R.P."/>
            <person name="Natvig D.O."/>
            <person name="Powell A.J."/>
            <person name="Tsang A."/>
            <person name="Grigoriev I.V."/>
        </authorList>
    </citation>
    <scope>NUCLEOTIDE SEQUENCE [LARGE SCALE GENOMIC DNA]</scope>
    <source>
        <strain evidence="2 3">CBS 620.91</strain>
    </source>
</reference>
<keyword evidence="3" id="KW-1185">Reference proteome</keyword>
<feature type="compositionally biased region" description="Acidic residues" evidence="1">
    <location>
        <begin position="293"/>
        <end position="309"/>
    </location>
</feature>
<proteinExistence type="predicted"/>
<dbReference type="EMBL" id="JAZGSY010000481">
    <property type="protein sequence ID" value="KAL1836016.1"/>
    <property type="molecule type" value="Genomic_DNA"/>
</dbReference>
<sequence length="444" mass="47890">MCGGDAIPSGQTPAAPTSSDFPWHLSLADAHCHPTDTMASIASIPSMRARVLTIMATRSQDQDLVASVASKHAIRDRAALASGPAEGGTDRVVPAFGWHPWFSYQLYDDAAAVERGPTTTTEELKAKHYGAVLSPAPDDAFVAGLPDPVPLSQFLADTRRRVLDAGVAMIGEVGLDKAFRLPWPWGVSQGGAGQEESKKGEQQPQQQATPEITPGGREGRMLSPHHVRMPHQVRVLEAQLRLAGELGVPVSVHGVQAHGVLFDVLAGLWKGYEKEVVSRRKQKLVAPGAEDFSSSDEDEEDDDGFELSDGEGGFGQPKDWPRIAPVAGRRYTPKPFPPRVCLHSFSGSPQTLKQYVHPAVPAKVFFSFSSAINLSTAGGAGRFGDVVRACPDDRVLVESDLHCAGDAMDSVLEDITRRVCEIKGWSLEEGVARIRKNYEEFVFG</sequence>
<dbReference type="Pfam" id="PF01026">
    <property type="entry name" value="TatD_DNase"/>
    <property type="match status" value="1"/>
</dbReference>
<feature type="region of interest" description="Disordered" evidence="1">
    <location>
        <begin position="283"/>
        <end position="321"/>
    </location>
</feature>
<evidence type="ECO:0000256" key="1">
    <source>
        <dbReference type="SAM" id="MobiDB-lite"/>
    </source>
</evidence>
<accession>A0ABR3V2S0</accession>
<evidence type="ECO:0000313" key="3">
    <source>
        <dbReference type="Proteomes" id="UP001583172"/>
    </source>
</evidence>
<evidence type="ECO:0008006" key="4">
    <source>
        <dbReference type="Google" id="ProtNLM"/>
    </source>
</evidence>
<dbReference type="Proteomes" id="UP001583172">
    <property type="component" value="Unassembled WGS sequence"/>
</dbReference>